<proteinExistence type="predicted"/>
<dbReference type="EMBL" id="KB706775">
    <property type="protein sequence ID" value="EMR65855.1"/>
    <property type="molecule type" value="Genomic_DNA"/>
</dbReference>
<name>M7TGK0_EUTLA</name>
<accession>M7TGK0</accession>
<organism evidence="2 3">
    <name type="scientific">Eutypa lata (strain UCR-EL1)</name>
    <name type="common">Grapevine dieback disease fungus</name>
    <name type="synonym">Eutypa armeniacae</name>
    <dbReference type="NCBI Taxonomy" id="1287681"/>
    <lineage>
        <taxon>Eukaryota</taxon>
        <taxon>Fungi</taxon>
        <taxon>Dikarya</taxon>
        <taxon>Ascomycota</taxon>
        <taxon>Pezizomycotina</taxon>
        <taxon>Sordariomycetes</taxon>
        <taxon>Xylariomycetidae</taxon>
        <taxon>Xylariales</taxon>
        <taxon>Diatrypaceae</taxon>
        <taxon>Eutypa</taxon>
    </lineage>
</organism>
<keyword evidence="3" id="KW-1185">Reference proteome</keyword>
<gene>
    <name evidence="2" type="ORF">UCREL1_7186</name>
</gene>
<dbReference type="eggNOG" id="ENOG502T4C8">
    <property type="taxonomic scope" value="Eukaryota"/>
</dbReference>
<dbReference type="AlphaFoldDB" id="M7TGK0"/>
<sequence>MAPVQNKFIIVPNAPPSAINGNGGNLDSDSLPILRPMTTKQAKKAYQQKNKGARLSKAEQRKQDLFEQDRIRREFEKEKNQARARAARDRKKEKEDKERADKKKKGLPLIEVHPSQDTISRFVFSKPRKQSNSTPEPPQDVVQDARCDDGDSDSKTLSDGDDDGGEDEDEDQEPPPKKQRMETSPPCDPESVKCSPEVVTEPVHVAQDVDEDPIVAIDDAIKSPKQPPRSFDDILEDELVCQQLLSESLGAPSSPTRGEKIEEVEELQDHEAFKRVTYLYNEYYVE</sequence>
<feature type="compositionally biased region" description="Acidic residues" evidence="1">
    <location>
        <begin position="159"/>
        <end position="173"/>
    </location>
</feature>
<dbReference type="KEGG" id="ela:UCREL1_7186"/>
<evidence type="ECO:0000313" key="2">
    <source>
        <dbReference type="EMBL" id="EMR65855.1"/>
    </source>
</evidence>
<dbReference type="HOGENOM" id="CLU_973276_0_0_1"/>
<reference evidence="3" key="1">
    <citation type="journal article" date="2013" name="Genome Announc.">
        <title>Draft genome sequence of the grapevine dieback fungus Eutypa lata UCR-EL1.</title>
        <authorList>
            <person name="Blanco-Ulate B."/>
            <person name="Rolshausen P.E."/>
            <person name="Cantu D."/>
        </authorList>
    </citation>
    <scope>NUCLEOTIDE SEQUENCE [LARGE SCALE GENOMIC DNA]</scope>
    <source>
        <strain evidence="3">UCR-EL1</strain>
    </source>
</reference>
<dbReference type="Proteomes" id="UP000012174">
    <property type="component" value="Unassembled WGS sequence"/>
</dbReference>
<feature type="region of interest" description="Disordered" evidence="1">
    <location>
        <begin position="12"/>
        <end position="211"/>
    </location>
</feature>
<protein>
    <submittedName>
        <fullName evidence="2">Uncharacterized protein</fullName>
    </submittedName>
</protein>
<evidence type="ECO:0000313" key="3">
    <source>
        <dbReference type="Proteomes" id="UP000012174"/>
    </source>
</evidence>
<dbReference type="STRING" id="1287681.M7TGK0"/>
<evidence type="ECO:0000256" key="1">
    <source>
        <dbReference type="SAM" id="MobiDB-lite"/>
    </source>
</evidence>
<feature type="compositionally biased region" description="Basic and acidic residues" evidence="1">
    <location>
        <begin position="143"/>
        <end position="158"/>
    </location>
</feature>
<dbReference type="OrthoDB" id="4590776at2759"/>
<feature type="compositionally biased region" description="Basic and acidic residues" evidence="1">
    <location>
        <begin position="56"/>
        <end position="101"/>
    </location>
</feature>